<evidence type="ECO:0000313" key="10">
    <source>
        <dbReference type="Proteomes" id="UP001629230"/>
    </source>
</evidence>
<dbReference type="InterPro" id="IPR051906">
    <property type="entry name" value="TolC-like"/>
</dbReference>
<sequence length="434" mass="47147">MLKFRVARVAVHLFCAMASPAFAADLLTVTQQTLGRDSSLAQARAGYAAAQQAVPLARAGLLPQISAGWGRTYNRLATDGFPTTTYWQSGWTVNIAQPLFDWTKWSNYKQADFVEARGAVELNAAQQAAILRAVRIYFEALVAEDELRRVSEYAAAVDQHLQLINRGKAAGEATLIDLRDAQTAREKVALERMDAENTLLAKRRAFEQATGVPFETLARLPESLPMPRLQPEDIDAWAAQAKNHAFDVQLKQLDWEIARTEVSKAQSAHLPSVYLTGSYTPAGAASGFSRPTTTTTGMLAVSIPIFSGGETQAKVEASSALEDKAQEGFTGATRDAEAAARDDYSRYQYGRTRIDLLAHLVASSQEVLAASRVGFRVGSRTASDVLRAIDALYSAQRDLLAARYDAIVALMQLKGDTAALSIADVVQINNVLVH</sequence>
<keyword evidence="7" id="KW-0998">Cell outer membrane</keyword>
<keyword evidence="5" id="KW-0812">Transmembrane</keyword>
<feature type="chain" id="PRO_5046599374" evidence="8">
    <location>
        <begin position="24"/>
        <end position="434"/>
    </location>
</feature>
<keyword evidence="10" id="KW-1185">Reference proteome</keyword>
<evidence type="ECO:0000256" key="2">
    <source>
        <dbReference type="ARBA" id="ARBA00007613"/>
    </source>
</evidence>
<evidence type="ECO:0000256" key="3">
    <source>
        <dbReference type="ARBA" id="ARBA00022448"/>
    </source>
</evidence>
<dbReference type="InterPro" id="IPR010130">
    <property type="entry name" value="T1SS_OMP_TolC"/>
</dbReference>
<dbReference type="Gene3D" id="1.20.1600.10">
    <property type="entry name" value="Outer membrane efflux proteins (OEP)"/>
    <property type="match status" value="1"/>
</dbReference>
<protein>
    <submittedName>
        <fullName evidence="9">TolC family outer membrane protein</fullName>
    </submittedName>
</protein>
<accession>A0ABW9AG61</accession>
<keyword evidence="4" id="KW-1134">Transmembrane beta strand</keyword>
<dbReference type="PANTHER" id="PTHR30026:SF20">
    <property type="entry name" value="OUTER MEMBRANE PROTEIN TOLC"/>
    <property type="match status" value="1"/>
</dbReference>
<evidence type="ECO:0000256" key="4">
    <source>
        <dbReference type="ARBA" id="ARBA00022452"/>
    </source>
</evidence>
<evidence type="ECO:0000256" key="7">
    <source>
        <dbReference type="ARBA" id="ARBA00023237"/>
    </source>
</evidence>
<keyword evidence="3" id="KW-0813">Transport</keyword>
<organism evidence="9 10">
    <name type="scientific">Paraburkholderia dipogonis</name>
    <dbReference type="NCBI Taxonomy" id="1211383"/>
    <lineage>
        <taxon>Bacteria</taxon>
        <taxon>Pseudomonadati</taxon>
        <taxon>Pseudomonadota</taxon>
        <taxon>Betaproteobacteria</taxon>
        <taxon>Burkholderiales</taxon>
        <taxon>Burkholderiaceae</taxon>
        <taxon>Paraburkholderia</taxon>
    </lineage>
</organism>
<evidence type="ECO:0000256" key="5">
    <source>
        <dbReference type="ARBA" id="ARBA00022692"/>
    </source>
</evidence>
<reference evidence="9 10" key="1">
    <citation type="journal article" date="2024" name="Chem. Sci.">
        <title>Discovery of megapolipeptins by genome mining of a Burkholderiales bacteria collection.</title>
        <authorList>
            <person name="Paulo B.S."/>
            <person name="Recchia M.J.J."/>
            <person name="Lee S."/>
            <person name="Fergusson C.H."/>
            <person name="Romanowski S.B."/>
            <person name="Hernandez A."/>
            <person name="Krull N."/>
            <person name="Liu D.Y."/>
            <person name="Cavanagh H."/>
            <person name="Bos A."/>
            <person name="Gray C.A."/>
            <person name="Murphy B.T."/>
            <person name="Linington R.G."/>
            <person name="Eustaquio A.S."/>
        </authorList>
    </citation>
    <scope>NUCLEOTIDE SEQUENCE [LARGE SCALE GENOMIC DNA]</scope>
    <source>
        <strain evidence="9 10">RL17-350-BIC-A</strain>
    </source>
</reference>
<comment type="caution">
    <text evidence="9">The sequence shown here is derived from an EMBL/GenBank/DDBJ whole genome shotgun (WGS) entry which is preliminary data.</text>
</comment>
<dbReference type="InterPro" id="IPR003423">
    <property type="entry name" value="OMP_efflux"/>
</dbReference>
<dbReference type="NCBIfam" id="TIGR01844">
    <property type="entry name" value="type_I_sec_TolC"/>
    <property type="match status" value="1"/>
</dbReference>
<comment type="similarity">
    <text evidence="2">Belongs to the outer membrane factor (OMF) (TC 1.B.17) family.</text>
</comment>
<dbReference type="PANTHER" id="PTHR30026">
    <property type="entry name" value="OUTER MEMBRANE PROTEIN TOLC"/>
    <property type="match status" value="1"/>
</dbReference>
<keyword evidence="8" id="KW-0732">Signal</keyword>
<evidence type="ECO:0000256" key="6">
    <source>
        <dbReference type="ARBA" id="ARBA00023136"/>
    </source>
</evidence>
<evidence type="ECO:0000313" key="9">
    <source>
        <dbReference type="EMBL" id="MFL9999601.1"/>
    </source>
</evidence>
<evidence type="ECO:0000256" key="1">
    <source>
        <dbReference type="ARBA" id="ARBA00004442"/>
    </source>
</evidence>
<name>A0ABW9AG61_9BURK</name>
<dbReference type="Pfam" id="PF02321">
    <property type="entry name" value="OEP"/>
    <property type="match status" value="2"/>
</dbReference>
<dbReference type="Proteomes" id="UP001629230">
    <property type="component" value="Unassembled WGS sequence"/>
</dbReference>
<feature type="signal peptide" evidence="8">
    <location>
        <begin position="1"/>
        <end position="23"/>
    </location>
</feature>
<dbReference type="RefSeq" id="WP_408175062.1">
    <property type="nucleotide sequence ID" value="NZ_JAQQEZ010000001.1"/>
</dbReference>
<proteinExistence type="inferred from homology"/>
<evidence type="ECO:0000256" key="8">
    <source>
        <dbReference type="SAM" id="SignalP"/>
    </source>
</evidence>
<keyword evidence="6" id="KW-0472">Membrane</keyword>
<dbReference type="EMBL" id="JAQQEZ010000001">
    <property type="protein sequence ID" value="MFL9999601.1"/>
    <property type="molecule type" value="Genomic_DNA"/>
</dbReference>
<dbReference type="SUPFAM" id="SSF56954">
    <property type="entry name" value="Outer membrane efflux proteins (OEP)"/>
    <property type="match status" value="1"/>
</dbReference>
<gene>
    <name evidence="9" type="ORF">PQR57_01095</name>
</gene>
<comment type="subcellular location">
    <subcellularLocation>
        <location evidence="1">Cell outer membrane</location>
    </subcellularLocation>
</comment>